<dbReference type="InterPro" id="IPR013549">
    <property type="entry name" value="DUF1731"/>
</dbReference>
<feature type="domain" description="NAD-dependent epimerase/dehydratase" evidence="2">
    <location>
        <begin position="4"/>
        <end position="224"/>
    </location>
</feature>
<dbReference type="PANTHER" id="PTHR11092:SF0">
    <property type="entry name" value="EPIMERASE FAMILY PROTEIN SDR39U1"/>
    <property type="match status" value="1"/>
</dbReference>
<protein>
    <submittedName>
        <fullName evidence="4">Epimerase family protein SA0724</fullName>
    </submittedName>
</protein>
<accession>A0A2X1WDW2</accession>
<comment type="similarity">
    <text evidence="1">Belongs to the NAD(P)-dependent epimerase/dehydratase family. SDR39U1 subfamily.</text>
</comment>
<gene>
    <name evidence="4" type="ORF">NCTC11647_02082</name>
</gene>
<feature type="domain" description="DUF1731" evidence="3">
    <location>
        <begin position="252"/>
        <end position="297"/>
    </location>
</feature>
<evidence type="ECO:0000313" key="4">
    <source>
        <dbReference type="EMBL" id="SPY28972.1"/>
    </source>
</evidence>
<dbReference type="InterPro" id="IPR036291">
    <property type="entry name" value="NAD(P)-bd_dom_sf"/>
</dbReference>
<sequence length="303" mass="33781">MMNILVTGGTGFIGKALLRHLSHNQITVLSRSPLKAYDSLGHHIKIIENLESYENLDQFDAVINLAGEPIMNKRWTASQKELICRSRWALTQSLVDKIKAGSNPPHTFISGSAVGIYGNTGPEKITEESEYLTHPDDFAQHVCMRWEKIAHQAQSEQTRVCLLRTGIVLAKHGGALAKMLPAYQLGLGGKLGNGQQYFPWIHLNDMVKGILYLLNHQDLNGVFNFTAPNSVTNQEFSKTLAHVVKRPHLLTTPAWLLKTVLGQSSSLLLDSQNIYPEHLIQAGFHFVYPTLQPALEHTLAQQH</sequence>
<evidence type="ECO:0000313" key="5">
    <source>
        <dbReference type="Proteomes" id="UP000251647"/>
    </source>
</evidence>
<dbReference type="Gene3D" id="3.40.50.720">
    <property type="entry name" value="NAD(P)-binding Rossmann-like Domain"/>
    <property type="match status" value="1"/>
</dbReference>
<dbReference type="NCBIfam" id="TIGR01777">
    <property type="entry name" value="yfcH"/>
    <property type="match status" value="1"/>
</dbReference>
<dbReference type="PANTHER" id="PTHR11092">
    <property type="entry name" value="SUGAR NUCLEOTIDE EPIMERASE RELATED"/>
    <property type="match status" value="1"/>
</dbReference>
<dbReference type="EMBL" id="UATL01000001">
    <property type="protein sequence ID" value="SPY28972.1"/>
    <property type="molecule type" value="Genomic_DNA"/>
</dbReference>
<dbReference type="InterPro" id="IPR010099">
    <property type="entry name" value="SDR39U1"/>
</dbReference>
<name>A0A2X1WDW2_PHODM</name>
<dbReference type="InterPro" id="IPR001509">
    <property type="entry name" value="Epimerase_deHydtase"/>
</dbReference>
<evidence type="ECO:0000256" key="1">
    <source>
        <dbReference type="ARBA" id="ARBA00009353"/>
    </source>
</evidence>
<dbReference type="Pfam" id="PF08338">
    <property type="entry name" value="DUF1731"/>
    <property type="match status" value="1"/>
</dbReference>
<dbReference type="SUPFAM" id="SSF51735">
    <property type="entry name" value="NAD(P)-binding Rossmann-fold domains"/>
    <property type="match status" value="1"/>
</dbReference>
<organism evidence="4 5">
    <name type="scientific">Photobacterium damselae</name>
    <dbReference type="NCBI Taxonomy" id="38293"/>
    <lineage>
        <taxon>Bacteria</taxon>
        <taxon>Pseudomonadati</taxon>
        <taxon>Pseudomonadota</taxon>
        <taxon>Gammaproteobacteria</taxon>
        <taxon>Vibrionales</taxon>
        <taxon>Vibrionaceae</taxon>
        <taxon>Photobacterium</taxon>
    </lineage>
</organism>
<proteinExistence type="inferred from homology"/>
<evidence type="ECO:0000259" key="2">
    <source>
        <dbReference type="Pfam" id="PF01370"/>
    </source>
</evidence>
<dbReference type="Pfam" id="PF01370">
    <property type="entry name" value="Epimerase"/>
    <property type="match status" value="1"/>
</dbReference>
<evidence type="ECO:0000259" key="3">
    <source>
        <dbReference type="Pfam" id="PF08338"/>
    </source>
</evidence>
<dbReference type="AlphaFoldDB" id="A0A2X1WDW2"/>
<reference evidence="4 5" key="1">
    <citation type="submission" date="2018-06" db="EMBL/GenBank/DDBJ databases">
        <authorList>
            <consortium name="Pathogen Informatics"/>
            <person name="Doyle S."/>
        </authorList>
    </citation>
    <scope>NUCLEOTIDE SEQUENCE [LARGE SCALE GENOMIC DNA]</scope>
    <source>
        <strain evidence="4 5">NCTC11647</strain>
    </source>
</reference>
<dbReference type="Proteomes" id="UP000251647">
    <property type="component" value="Unassembled WGS sequence"/>
</dbReference>